<keyword evidence="4" id="KW-1185">Reference proteome</keyword>
<reference evidence="3" key="1">
    <citation type="submission" date="2021-03" db="EMBL/GenBank/DDBJ databases">
        <title>Genomic Encyclopedia of Type Strains, Phase IV (KMG-IV): sequencing the most valuable type-strain genomes for metagenomic binning, comparative biology and taxonomic classification.</title>
        <authorList>
            <person name="Goeker M."/>
        </authorList>
    </citation>
    <scope>NUCLEOTIDE SEQUENCE</scope>
    <source>
        <strain evidence="3">DSM 26232</strain>
    </source>
</reference>
<feature type="transmembrane region" description="Helical" evidence="2">
    <location>
        <begin position="44"/>
        <end position="67"/>
    </location>
</feature>
<feature type="transmembrane region" description="Helical" evidence="2">
    <location>
        <begin position="12"/>
        <end position="32"/>
    </location>
</feature>
<organism evidence="3 4">
    <name type="scientific">Halolamina salifodinae</name>
    <dbReference type="NCBI Taxonomy" id="1202767"/>
    <lineage>
        <taxon>Archaea</taxon>
        <taxon>Methanobacteriati</taxon>
        <taxon>Methanobacteriota</taxon>
        <taxon>Stenosarchaea group</taxon>
        <taxon>Halobacteria</taxon>
        <taxon>Halobacteriales</taxon>
        <taxon>Haloferacaceae</taxon>
    </lineage>
</organism>
<evidence type="ECO:0000256" key="2">
    <source>
        <dbReference type="SAM" id="Phobius"/>
    </source>
</evidence>
<evidence type="ECO:0000313" key="4">
    <source>
        <dbReference type="Proteomes" id="UP000823736"/>
    </source>
</evidence>
<keyword evidence="2" id="KW-0812">Transmembrane</keyword>
<feature type="region of interest" description="Disordered" evidence="1">
    <location>
        <begin position="77"/>
        <end position="124"/>
    </location>
</feature>
<feature type="compositionally biased region" description="Acidic residues" evidence="1">
    <location>
        <begin position="98"/>
        <end position="108"/>
    </location>
</feature>
<dbReference type="AlphaFoldDB" id="A0A8T4GWX9"/>
<gene>
    <name evidence="3" type="ORF">J2753_000271</name>
</gene>
<name>A0A8T4GWX9_9EURY</name>
<sequence>MLPTPSPAQFAAGAAVLFSLFAALLLALWVGYDAATRSEHPLAWAGATFLAGLSPLAVGAVGVTLLYRRSRPELGSIPPPAVGNGAVPRGEVLGEAQAEGEGEIDDSGSDLGGFEMADPVDADA</sequence>
<evidence type="ECO:0000256" key="1">
    <source>
        <dbReference type="SAM" id="MobiDB-lite"/>
    </source>
</evidence>
<accession>A0A8T4GWX9</accession>
<keyword evidence="2" id="KW-1133">Transmembrane helix</keyword>
<dbReference type="Proteomes" id="UP000823736">
    <property type="component" value="Unassembled WGS sequence"/>
</dbReference>
<evidence type="ECO:0000313" key="3">
    <source>
        <dbReference type="EMBL" id="MBP1985798.1"/>
    </source>
</evidence>
<comment type="caution">
    <text evidence="3">The sequence shown here is derived from an EMBL/GenBank/DDBJ whole genome shotgun (WGS) entry which is preliminary data.</text>
</comment>
<protein>
    <submittedName>
        <fullName evidence="3">Uncharacterized protein</fullName>
    </submittedName>
</protein>
<dbReference type="EMBL" id="JAGGLC010000001">
    <property type="protein sequence ID" value="MBP1985798.1"/>
    <property type="molecule type" value="Genomic_DNA"/>
</dbReference>
<proteinExistence type="predicted"/>
<keyword evidence="2" id="KW-0472">Membrane</keyword>
<dbReference type="RefSeq" id="WP_209489707.1">
    <property type="nucleotide sequence ID" value="NZ_JAGGLC010000001.1"/>
</dbReference>